<sequence>MRYNEYIVCHTYTQACSLFSNQGANSPASWKCSEEYFSQQIKNRDPLKIGLVSKCLGFAISTSIVSLGS</sequence>
<reference evidence="1 2" key="1">
    <citation type="journal article" date="2019" name="Genome Biol. Evol.">
        <title>The Rhododendron genome and chromosomal organization provide insight into shared whole-genome duplications across the heath family (Ericaceae).</title>
        <authorList>
            <person name="Soza V.L."/>
            <person name="Lindsley D."/>
            <person name="Waalkes A."/>
            <person name="Ramage E."/>
            <person name="Patwardhan R.P."/>
            <person name="Burton J.N."/>
            <person name="Adey A."/>
            <person name="Kumar A."/>
            <person name="Qiu R."/>
            <person name="Shendure J."/>
            <person name="Hall B."/>
        </authorList>
    </citation>
    <scope>NUCLEOTIDE SEQUENCE [LARGE SCALE GENOMIC DNA]</scope>
    <source>
        <strain evidence="1">RSF 1966-606</strain>
    </source>
</reference>
<comment type="caution">
    <text evidence="1">The sequence shown here is derived from an EMBL/GenBank/DDBJ whole genome shotgun (WGS) entry which is preliminary data.</text>
</comment>
<evidence type="ECO:0000313" key="2">
    <source>
        <dbReference type="Proteomes" id="UP000428333"/>
    </source>
</evidence>
<gene>
    <name evidence="1" type="ORF">C3L33_04130</name>
</gene>
<dbReference type="AlphaFoldDB" id="A0A6A4M3D6"/>
<keyword evidence="2" id="KW-1185">Reference proteome</keyword>
<evidence type="ECO:0000313" key="1">
    <source>
        <dbReference type="EMBL" id="KAE9463942.1"/>
    </source>
</evidence>
<organism evidence="1 2">
    <name type="scientific">Rhododendron williamsianum</name>
    <dbReference type="NCBI Taxonomy" id="262921"/>
    <lineage>
        <taxon>Eukaryota</taxon>
        <taxon>Viridiplantae</taxon>
        <taxon>Streptophyta</taxon>
        <taxon>Embryophyta</taxon>
        <taxon>Tracheophyta</taxon>
        <taxon>Spermatophyta</taxon>
        <taxon>Magnoliopsida</taxon>
        <taxon>eudicotyledons</taxon>
        <taxon>Gunneridae</taxon>
        <taxon>Pentapetalae</taxon>
        <taxon>asterids</taxon>
        <taxon>Ericales</taxon>
        <taxon>Ericaceae</taxon>
        <taxon>Ericoideae</taxon>
        <taxon>Rhodoreae</taxon>
        <taxon>Rhododendron</taxon>
    </lineage>
</organism>
<name>A0A6A4M3D6_9ERIC</name>
<proteinExistence type="predicted"/>
<feature type="non-terminal residue" evidence="1">
    <location>
        <position position="1"/>
    </location>
</feature>
<accession>A0A6A4M3D6</accession>
<protein>
    <submittedName>
        <fullName evidence="1">Uncharacterized protein</fullName>
    </submittedName>
</protein>
<dbReference type="Proteomes" id="UP000428333">
    <property type="component" value="Linkage Group LG03"/>
</dbReference>
<dbReference type="OrthoDB" id="10264738at2759"/>
<dbReference type="EMBL" id="QEFC01000547">
    <property type="protein sequence ID" value="KAE9463942.1"/>
    <property type="molecule type" value="Genomic_DNA"/>
</dbReference>